<dbReference type="AlphaFoldDB" id="A0A6J8EQN0"/>
<accession>A0A6J8EQN0</accession>
<dbReference type="EMBL" id="CACVKT020009701">
    <property type="protein sequence ID" value="CAC5422808.1"/>
    <property type="molecule type" value="Genomic_DNA"/>
</dbReference>
<dbReference type="Proteomes" id="UP000507470">
    <property type="component" value="Unassembled WGS sequence"/>
</dbReference>
<organism evidence="1 2">
    <name type="scientific">Mytilus coruscus</name>
    <name type="common">Sea mussel</name>
    <dbReference type="NCBI Taxonomy" id="42192"/>
    <lineage>
        <taxon>Eukaryota</taxon>
        <taxon>Metazoa</taxon>
        <taxon>Spiralia</taxon>
        <taxon>Lophotrochozoa</taxon>
        <taxon>Mollusca</taxon>
        <taxon>Bivalvia</taxon>
        <taxon>Autobranchia</taxon>
        <taxon>Pteriomorphia</taxon>
        <taxon>Mytilida</taxon>
        <taxon>Mytiloidea</taxon>
        <taxon>Mytilidae</taxon>
        <taxon>Mytilinae</taxon>
        <taxon>Mytilus</taxon>
    </lineage>
</organism>
<proteinExistence type="predicted"/>
<name>A0A6J8EQN0_MYTCO</name>
<reference evidence="1 2" key="1">
    <citation type="submission" date="2020-06" db="EMBL/GenBank/DDBJ databases">
        <authorList>
            <person name="Li R."/>
            <person name="Bekaert M."/>
        </authorList>
    </citation>
    <scope>NUCLEOTIDE SEQUENCE [LARGE SCALE GENOMIC DNA]</scope>
    <source>
        <strain evidence="2">wild</strain>
    </source>
</reference>
<dbReference type="OrthoDB" id="6191211at2759"/>
<gene>
    <name evidence="1" type="ORF">MCOR_54829</name>
</gene>
<evidence type="ECO:0000313" key="1">
    <source>
        <dbReference type="EMBL" id="CAC5422808.1"/>
    </source>
</evidence>
<evidence type="ECO:0000313" key="2">
    <source>
        <dbReference type="Proteomes" id="UP000507470"/>
    </source>
</evidence>
<keyword evidence="2" id="KW-1185">Reference proteome</keyword>
<protein>
    <submittedName>
        <fullName evidence="1">Uncharacterized protein</fullName>
    </submittedName>
</protein>
<sequence length="334" mass="38531">MSRKLYWYMCQNIVGTEDHVKQIRLLNAVKDNLSISKTMMSITSGSFGEGLQMRGSDLDIMMVYRTIEVYDVKPSFNPNIAYLSMQTEGVKPGFTQLRLEYMTFRNLFDCCVNFADQYYLSNKLWKQRFGFTMGIIHGPCISDSKGINDIADCLHCKTWGHPANIYHDAVSGWLMLASFFYKIKQYTKALHIIMYSISKCTFEKLNGCTKMSNIHHQLFKLKSLQDKSIVHLWRLIFVDVIEFEHNSILIPNELALVLNNSSIAIPSAAYAVFLNCLCHYHLKNVRQCQESFKVLQWVITNNYLIPDRRSSSTAFHLLDIAFQFLGDTESARQA</sequence>